<dbReference type="Gene3D" id="3.90.180.10">
    <property type="entry name" value="Medium-chain alcohol dehydrogenases, catalytic domain"/>
    <property type="match status" value="1"/>
</dbReference>
<dbReference type="Pfam" id="PF08240">
    <property type="entry name" value="ADH_N"/>
    <property type="match status" value="1"/>
</dbReference>
<accession>A0A382P8V8</accession>
<evidence type="ECO:0000259" key="2">
    <source>
        <dbReference type="Pfam" id="PF08240"/>
    </source>
</evidence>
<evidence type="ECO:0000256" key="1">
    <source>
        <dbReference type="ARBA" id="ARBA00022857"/>
    </source>
</evidence>
<protein>
    <recommendedName>
        <fullName evidence="2">Alcohol dehydrogenase-like N-terminal domain-containing protein</fullName>
    </recommendedName>
</protein>
<name>A0A382P8V8_9ZZZZ</name>
<dbReference type="PANTHER" id="PTHR44154:SF1">
    <property type="entry name" value="QUINONE OXIDOREDUCTASE"/>
    <property type="match status" value="1"/>
</dbReference>
<dbReference type="InterPro" id="IPR011032">
    <property type="entry name" value="GroES-like_sf"/>
</dbReference>
<feature type="non-terminal residue" evidence="3">
    <location>
        <position position="172"/>
    </location>
</feature>
<proteinExistence type="predicted"/>
<dbReference type="EMBL" id="UINC01105624">
    <property type="protein sequence ID" value="SVC69696.1"/>
    <property type="molecule type" value="Genomic_DNA"/>
</dbReference>
<organism evidence="3">
    <name type="scientific">marine metagenome</name>
    <dbReference type="NCBI Taxonomy" id="408172"/>
    <lineage>
        <taxon>unclassified sequences</taxon>
        <taxon>metagenomes</taxon>
        <taxon>ecological metagenomes</taxon>
    </lineage>
</organism>
<feature type="domain" description="Alcohol dehydrogenase-like N-terminal" evidence="2">
    <location>
        <begin position="27"/>
        <end position="137"/>
    </location>
</feature>
<gene>
    <name evidence="3" type="ORF">METZ01_LOCUS322550</name>
</gene>
<dbReference type="AlphaFoldDB" id="A0A382P8V8"/>
<dbReference type="InterPro" id="IPR013154">
    <property type="entry name" value="ADH-like_N"/>
</dbReference>
<dbReference type="PANTHER" id="PTHR44154">
    <property type="entry name" value="QUINONE OXIDOREDUCTASE"/>
    <property type="match status" value="1"/>
</dbReference>
<sequence length="172" mass="19227">MKAVRIHEHGEMEKLIIDDIPEPECPPDKAKIKVIASALNHLDIWVRKGLPTMPITLPLIMGSDGSGVIVEVGSQIENWKKDDDIVIQPGNFCGKCSHCKKGNENYCNHFGILGETENGIQAEYIIVDPINIHKKPDHLTYVESASMQLVFLTAYQMLVKRAELQPEETVLV</sequence>
<reference evidence="3" key="1">
    <citation type="submission" date="2018-05" db="EMBL/GenBank/DDBJ databases">
        <authorList>
            <person name="Lanie J.A."/>
            <person name="Ng W.-L."/>
            <person name="Kazmierczak K.M."/>
            <person name="Andrzejewski T.M."/>
            <person name="Davidsen T.M."/>
            <person name="Wayne K.J."/>
            <person name="Tettelin H."/>
            <person name="Glass J.I."/>
            <person name="Rusch D."/>
            <person name="Podicherti R."/>
            <person name="Tsui H.-C.T."/>
            <person name="Winkler M.E."/>
        </authorList>
    </citation>
    <scope>NUCLEOTIDE SEQUENCE</scope>
</reference>
<evidence type="ECO:0000313" key="3">
    <source>
        <dbReference type="EMBL" id="SVC69696.1"/>
    </source>
</evidence>
<dbReference type="SUPFAM" id="SSF50129">
    <property type="entry name" value="GroES-like"/>
    <property type="match status" value="1"/>
</dbReference>
<dbReference type="InterPro" id="IPR051603">
    <property type="entry name" value="Zinc-ADH_QOR/CCCR"/>
</dbReference>
<keyword evidence="1" id="KW-0521">NADP</keyword>